<feature type="transmembrane region" description="Helical" evidence="6">
    <location>
        <begin position="196"/>
        <end position="218"/>
    </location>
</feature>
<evidence type="ECO:0000256" key="5">
    <source>
        <dbReference type="ARBA" id="ARBA00023136"/>
    </source>
</evidence>
<sequence>MTRRVFDSREDRNEAIVRLSALALALVVGTLAIAEFAPSLTDPAWVRDAITATGPFAPVVFIGIQTTQVILAPIPGQVLASVGGYLFGGVAGTVYSMTGVLLGSAVVFLVARHFGRPFVERVVAADVLSRFDDFAQRQGVVGLFVLFFLPTFPDDALCAIAGLSPIRLRTLLVLVAVGRLPTFALAAVAGEQAASANYATVATLVAAALVGSGLVYVYRDDLAAIGG</sequence>
<evidence type="ECO:0000256" key="6">
    <source>
        <dbReference type="SAM" id="Phobius"/>
    </source>
</evidence>
<dbReference type="RefSeq" id="WP_074793105.1">
    <property type="nucleotide sequence ID" value="NZ_FOAD01000003.1"/>
</dbReference>
<dbReference type="EMBL" id="FOAD01000003">
    <property type="protein sequence ID" value="SEL12568.1"/>
    <property type="molecule type" value="Genomic_DNA"/>
</dbReference>
<evidence type="ECO:0000256" key="1">
    <source>
        <dbReference type="ARBA" id="ARBA00004651"/>
    </source>
</evidence>
<evidence type="ECO:0000313" key="9">
    <source>
        <dbReference type="Proteomes" id="UP000183894"/>
    </source>
</evidence>
<keyword evidence="4 6" id="KW-1133">Transmembrane helix</keyword>
<dbReference type="OrthoDB" id="235837at2157"/>
<comment type="subcellular location">
    <subcellularLocation>
        <location evidence="1">Cell membrane</location>
        <topology evidence="1">Multi-pass membrane protein</topology>
    </subcellularLocation>
</comment>
<feature type="transmembrane region" description="Helical" evidence="6">
    <location>
        <begin position="171"/>
        <end position="190"/>
    </location>
</feature>
<dbReference type="GO" id="GO:0005886">
    <property type="term" value="C:plasma membrane"/>
    <property type="evidence" value="ECO:0007669"/>
    <property type="project" value="UniProtKB-SubCell"/>
</dbReference>
<dbReference type="InterPro" id="IPR032816">
    <property type="entry name" value="VTT_dom"/>
</dbReference>
<evidence type="ECO:0000313" key="8">
    <source>
        <dbReference type="EMBL" id="SEL12568.1"/>
    </source>
</evidence>
<protein>
    <submittedName>
        <fullName evidence="8">Uncharacterized membrane protein YdjX, TVP38/TMEM64 family, SNARE-associated domain</fullName>
    </submittedName>
</protein>
<evidence type="ECO:0000256" key="4">
    <source>
        <dbReference type="ARBA" id="ARBA00022989"/>
    </source>
</evidence>
<keyword evidence="3 6" id="KW-0812">Transmembrane</keyword>
<keyword evidence="5 6" id="KW-0472">Membrane</keyword>
<dbReference type="PANTHER" id="PTHR12677">
    <property type="entry name" value="GOLGI APPARATUS MEMBRANE PROTEIN TVP38-RELATED"/>
    <property type="match status" value="1"/>
</dbReference>
<evidence type="ECO:0000259" key="7">
    <source>
        <dbReference type="Pfam" id="PF09335"/>
    </source>
</evidence>
<proteinExistence type="predicted"/>
<feature type="domain" description="VTT" evidence="7">
    <location>
        <begin position="74"/>
        <end position="191"/>
    </location>
</feature>
<dbReference type="InterPro" id="IPR015414">
    <property type="entry name" value="TMEM64"/>
</dbReference>
<dbReference type="Proteomes" id="UP000183894">
    <property type="component" value="Unassembled WGS sequence"/>
</dbReference>
<reference evidence="8 9" key="1">
    <citation type="submission" date="2016-10" db="EMBL/GenBank/DDBJ databases">
        <authorList>
            <person name="de Groot N.N."/>
        </authorList>
    </citation>
    <scope>NUCLEOTIDE SEQUENCE [LARGE SCALE GENOMIC DNA]</scope>
    <source>
        <strain evidence="8 9">CDM_5</strain>
    </source>
</reference>
<keyword evidence="2" id="KW-1003">Cell membrane</keyword>
<gene>
    <name evidence="8" type="ORF">SAMN04488691_10331</name>
</gene>
<evidence type="ECO:0000256" key="3">
    <source>
        <dbReference type="ARBA" id="ARBA00022692"/>
    </source>
</evidence>
<name>A0A1H7MNY9_HALLR</name>
<evidence type="ECO:0000256" key="2">
    <source>
        <dbReference type="ARBA" id="ARBA00022475"/>
    </source>
</evidence>
<dbReference type="Pfam" id="PF09335">
    <property type="entry name" value="VTT_dom"/>
    <property type="match status" value="1"/>
</dbReference>
<dbReference type="AlphaFoldDB" id="A0A1H7MNY9"/>
<feature type="transmembrane region" description="Helical" evidence="6">
    <location>
        <begin position="85"/>
        <end position="111"/>
    </location>
</feature>
<dbReference type="PANTHER" id="PTHR12677:SF59">
    <property type="entry name" value="GOLGI APPARATUS MEMBRANE PROTEIN TVP38-RELATED"/>
    <property type="match status" value="1"/>
</dbReference>
<organism evidence="8 9">
    <name type="scientific">Haloferax larsenii</name>
    <dbReference type="NCBI Taxonomy" id="302484"/>
    <lineage>
        <taxon>Archaea</taxon>
        <taxon>Methanobacteriati</taxon>
        <taxon>Methanobacteriota</taxon>
        <taxon>Stenosarchaea group</taxon>
        <taxon>Halobacteria</taxon>
        <taxon>Halobacteriales</taxon>
        <taxon>Haloferacaceae</taxon>
        <taxon>Haloferax</taxon>
    </lineage>
</organism>
<accession>A0A1H7MNY9</accession>